<gene>
    <name evidence="3" type="ORF">CLOSTHATH_01955</name>
</gene>
<dbReference type="SUPFAM" id="SSF69360">
    <property type="entry name" value="Cell wall binding repeat"/>
    <property type="match status" value="1"/>
</dbReference>
<dbReference type="Proteomes" id="UP000004968">
    <property type="component" value="Unassembled WGS sequence"/>
</dbReference>
<protein>
    <submittedName>
        <fullName evidence="3">Uncharacterized protein</fullName>
    </submittedName>
</protein>
<sequence length="346" mass="36898">MRGELVMMKKLLTLLCTLFMVIIMAGSAFAGTWRTGQAPNQDKWWYDNDNGTYPANGWKWIDGNDDGIAECYCFDPAGWLYTNTTTPDGYTVNENGAWIENGIVNISIVPRQNSGYSQKNESSVYEAADEYDEEILMPWYVEETIFNPDRSVLKYITLGCDTGCRIYYTTGVKPADPTDQDDIYVTKKRSGFQYGSPSLKPGQTLKAIAVDKATGKKSGVTVLRYEDAINANRGRSGNIAGSSNYNNGSGSNNQSSSSSSNSNSAASTTTAPRQCPICMGKGYTTCTYCHGSGIGQNASFGLGGGMSGGDTGIYDDGGIYQGICPSCGGSGTKTCAGCGGIGTVGY</sequence>
<keyword evidence="2" id="KW-0732">Signal</keyword>
<feature type="compositionally biased region" description="Low complexity" evidence="1">
    <location>
        <begin position="236"/>
        <end position="267"/>
    </location>
</feature>
<evidence type="ECO:0000313" key="4">
    <source>
        <dbReference type="Proteomes" id="UP000004968"/>
    </source>
</evidence>
<dbReference type="EMBL" id="ACIO01000148">
    <property type="protein sequence ID" value="EFC99835.1"/>
    <property type="molecule type" value="Genomic_DNA"/>
</dbReference>
<reference evidence="3 4" key="1">
    <citation type="submission" date="2010-01" db="EMBL/GenBank/DDBJ databases">
        <authorList>
            <person name="Weinstock G."/>
            <person name="Sodergren E."/>
            <person name="Clifton S."/>
            <person name="Fulton L."/>
            <person name="Fulton B."/>
            <person name="Courtney L."/>
            <person name="Fronick C."/>
            <person name="Harrison M."/>
            <person name="Strong C."/>
            <person name="Farmer C."/>
            <person name="Delahaunty K."/>
            <person name="Markovic C."/>
            <person name="Hall O."/>
            <person name="Minx P."/>
            <person name="Tomlinson C."/>
            <person name="Mitreva M."/>
            <person name="Nelson J."/>
            <person name="Hou S."/>
            <person name="Wollam A."/>
            <person name="Pepin K.H."/>
            <person name="Johnson M."/>
            <person name="Bhonagiri V."/>
            <person name="Nash W.E."/>
            <person name="Warren W."/>
            <person name="Chinwalla A."/>
            <person name="Mardis E.R."/>
            <person name="Wilson R.K."/>
        </authorList>
    </citation>
    <scope>NUCLEOTIDE SEQUENCE [LARGE SCALE GENOMIC DNA]</scope>
    <source>
        <strain evidence="3 4">DSM 13479</strain>
    </source>
</reference>
<feature type="chain" id="PRO_5003040135" evidence="2">
    <location>
        <begin position="31"/>
        <end position="346"/>
    </location>
</feature>
<evidence type="ECO:0000313" key="3">
    <source>
        <dbReference type="EMBL" id="EFC99835.1"/>
    </source>
</evidence>
<feature type="signal peptide" evidence="2">
    <location>
        <begin position="1"/>
        <end position="30"/>
    </location>
</feature>
<organism evidence="3 4">
    <name type="scientific">Hungatella hathewayi DSM 13479</name>
    <dbReference type="NCBI Taxonomy" id="566550"/>
    <lineage>
        <taxon>Bacteria</taxon>
        <taxon>Bacillati</taxon>
        <taxon>Bacillota</taxon>
        <taxon>Clostridia</taxon>
        <taxon>Lachnospirales</taxon>
        <taxon>Lachnospiraceae</taxon>
        <taxon>Hungatella</taxon>
    </lineage>
</organism>
<dbReference type="HOGENOM" id="CLU_801159_0_0_9"/>
<dbReference type="Gene3D" id="2.10.270.10">
    <property type="entry name" value="Cholin Binding"/>
    <property type="match status" value="1"/>
</dbReference>
<dbReference type="AlphaFoldDB" id="D3AEC4"/>
<feature type="region of interest" description="Disordered" evidence="1">
    <location>
        <begin position="236"/>
        <end position="271"/>
    </location>
</feature>
<proteinExistence type="predicted"/>
<comment type="caution">
    <text evidence="3">The sequence shown here is derived from an EMBL/GenBank/DDBJ whole genome shotgun (WGS) entry which is preliminary data.</text>
</comment>
<accession>D3AEC4</accession>
<name>D3AEC4_9FIRM</name>
<evidence type="ECO:0000256" key="1">
    <source>
        <dbReference type="SAM" id="MobiDB-lite"/>
    </source>
</evidence>
<evidence type="ECO:0000256" key="2">
    <source>
        <dbReference type="SAM" id="SignalP"/>
    </source>
</evidence>